<organism evidence="2 3">
    <name type="scientific">Flavivirga aquatica</name>
    <dbReference type="NCBI Taxonomy" id="1849968"/>
    <lineage>
        <taxon>Bacteria</taxon>
        <taxon>Pseudomonadati</taxon>
        <taxon>Bacteroidota</taxon>
        <taxon>Flavobacteriia</taxon>
        <taxon>Flavobacteriales</taxon>
        <taxon>Flavobacteriaceae</taxon>
        <taxon>Flavivirga</taxon>
    </lineage>
</organism>
<sequence>MNVKALLRFTYSFVTIVVGLDKFTNILRNWSQYAHGVENLLPLESSVFIIIIGVIEIVAGILVLNSFGLFLFPKKCPKSTHISVIFSCVTMLCLF</sequence>
<keyword evidence="1" id="KW-1133">Transmembrane helix</keyword>
<accession>A0A1E5T8L7</accession>
<evidence type="ECO:0000313" key="2">
    <source>
        <dbReference type="EMBL" id="OEK07714.1"/>
    </source>
</evidence>
<evidence type="ECO:0000313" key="3">
    <source>
        <dbReference type="Proteomes" id="UP000095713"/>
    </source>
</evidence>
<dbReference type="OrthoDB" id="119681at2"/>
<dbReference type="AlphaFoldDB" id="A0A1E5T8L7"/>
<evidence type="ECO:0000256" key="1">
    <source>
        <dbReference type="SAM" id="Phobius"/>
    </source>
</evidence>
<keyword evidence="1" id="KW-0812">Transmembrane</keyword>
<dbReference type="STRING" id="1849968.A8C32_16810"/>
<dbReference type="Proteomes" id="UP000095713">
    <property type="component" value="Unassembled WGS sequence"/>
</dbReference>
<keyword evidence="3" id="KW-1185">Reference proteome</keyword>
<gene>
    <name evidence="2" type="ORF">A8C32_16810</name>
</gene>
<dbReference type="RefSeq" id="WP_069830590.1">
    <property type="nucleotide sequence ID" value="NZ_MDJD01000045.1"/>
</dbReference>
<reference evidence="2 3" key="1">
    <citation type="submission" date="2016-05" db="EMBL/GenBank/DDBJ databases">
        <title>Draft Genome Sequence of Algibacter sp. Strain SK-16 Isolated from the Surface Water of Aburatsubo Inlet.</title>
        <authorList>
            <person name="Wong S.-K."/>
            <person name="Yoshizawa S."/>
            <person name="Nakajima Y."/>
            <person name="Ogura Y."/>
            <person name="Tetsuya H."/>
            <person name="Hamasaki K."/>
        </authorList>
    </citation>
    <scope>NUCLEOTIDE SEQUENCE [LARGE SCALE GENOMIC DNA]</scope>
    <source>
        <strain evidence="2 3">SK-16</strain>
    </source>
</reference>
<proteinExistence type="predicted"/>
<feature type="transmembrane region" description="Helical" evidence="1">
    <location>
        <begin position="47"/>
        <end position="72"/>
    </location>
</feature>
<dbReference type="EMBL" id="MDJD01000045">
    <property type="protein sequence ID" value="OEK07714.1"/>
    <property type="molecule type" value="Genomic_DNA"/>
</dbReference>
<comment type="caution">
    <text evidence="2">The sequence shown here is derived from an EMBL/GenBank/DDBJ whole genome shotgun (WGS) entry which is preliminary data.</text>
</comment>
<name>A0A1E5T8L7_9FLAO</name>
<keyword evidence="1" id="KW-0472">Membrane</keyword>
<evidence type="ECO:0008006" key="4">
    <source>
        <dbReference type="Google" id="ProtNLM"/>
    </source>
</evidence>
<protein>
    <recommendedName>
        <fullName evidence="4">DoxX family protein</fullName>
    </recommendedName>
</protein>